<dbReference type="AlphaFoldDB" id="A0A653BUD6"/>
<gene>
    <name evidence="1" type="ORF">CALMAC_LOCUS3650</name>
</gene>
<dbReference type="Proteomes" id="UP000410492">
    <property type="component" value="Unassembled WGS sequence"/>
</dbReference>
<evidence type="ECO:0000313" key="1">
    <source>
        <dbReference type="EMBL" id="VEN38921.1"/>
    </source>
</evidence>
<name>A0A653BUD6_CALMS</name>
<accession>A0A653BUD6</accession>
<evidence type="ECO:0000313" key="2">
    <source>
        <dbReference type="Proteomes" id="UP000410492"/>
    </source>
</evidence>
<protein>
    <submittedName>
        <fullName evidence="1">Uncharacterized protein</fullName>
    </submittedName>
</protein>
<proteinExistence type="predicted"/>
<dbReference type="EMBL" id="CAACVG010005098">
    <property type="protein sequence ID" value="VEN38921.1"/>
    <property type="molecule type" value="Genomic_DNA"/>
</dbReference>
<keyword evidence="2" id="KW-1185">Reference proteome</keyword>
<organism evidence="1 2">
    <name type="scientific">Callosobruchus maculatus</name>
    <name type="common">Southern cowpea weevil</name>
    <name type="synonym">Pulse bruchid</name>
    <dbReference type="NCBI Taxonomy" id="64391"/>
    <lineage>
        <taxon>Eukaryota</taxon>
        <taxon>Metazoa</taxon>
        <taxon>Ecdysozoa</taxon>
        <taxon>Arthropoda</taxon>
        <taxon>Hexapoda</taxon>
        <taxon>Insecta</taxon>
        <taxon>Pterygota</taxon>
        <taxon>Neoptera</taxon>
        <taxon>Endopterygota</taxon>
        <taxon>Coleoptera</taxon>
        <taxon>Polyphaga</taxon>
        <taxon>Cucujiformia</taxon>
        <taxon>Chrysomeloidea</taxon>
        <taxon>Chrysomelidae</taxon>
        <taxon>Bruchinae</taxon>
        <taxon>Bruchini</taxon>
        <taxon>Callosobruchus</taxon>
    </lineage>
</organism>
<sequence>MTLHILRVAVRKIFPSLMLQTGYDQGSKESRRDGR</sequence>
<reference evidence="1 2" key="1">
    <citation type="submission" date="2019-01" db="EMBL/GenBank/DDBJ databases">
        <authorList>
            <person name="Sayadi A."/>
        </authorList>
    </citation>
    <scope>NUCLEOTIDE SEQUENCE [LARGE SCALE GENOMIC DNA]</scope>
</reference>